<sequence length="102" mass="12049">MDAQIKFQSPSLFRGWEMGRYNRWGDEELCDHVELSLSGAEQNWYSYKEVAGQLETEWQDAAGPPIDPGARTRRNEQRGWMGNKHCQWETRKWTGLKNSWKD</sequence>
<keyword evidence="3" id="KW-1185">Reference proteome</keyword>
<dbReference type="EMBL" id="LRGB01000337">
    <property type="protein sequence ID" value="KZS19680.1"/>
    <property type="molecule type" value="Genomic_DNA"/>
</dbReference>
<evidence type="ECO:0000313" key="3">
    <source>
        <dbReference type="Proteomes" id="UP000076858"/>
    </source>
</evidence>
<evidence type="ECO:0000256" key="1">
    <source>
        <dbReference type="SAM" id="MobiDB-lite"/>
    </source>
</evidence>
<dbReference type="Proteomes" id="UP000076858">
    <property type="component" value="Unassembled WGS sequence"/>
</dbReference>
<reference evidence="2 3" key="1">
    <citation type="submission" date="2016-03" db="EMBL/GenBank/DDBJ databases">
        <title>EvidentialGene: Evidence-directed Construction of Genes on Genomes.</title>
        <authorList>
            <person name="Gilbert D.G."/>
            <person name="Choi J.-H."/>
            <person name="Mockaitis K."/>
            <person name="Colbourne J."/>
            <person name="Pfrender M."/>
        </authorList>
    </citation>
    <scope>NUCLEOTIDE SEQUENCE [LARGE SCALE GENOMIC DNA]</scope>
    <source>
        <strain evidence="2 3">Xinb3</strain>
        <tissue evidence="2">Complete organism</tissue>
    </source>
</reference>
<protein>
    <submittedName>
        <fullName evidence="2">Uncharacterized protein</fullName>
    </submittedName>
</protein>
<evidence type="ECO:0000313" key="2">
    <source>
        <dbReference type="EMBL" id="KZS19680.1"/>
    </source>
</evidence>
<accession>A0A162QGT3</accession>
<feature type="region of interest" description="Disordered" evidence="1">
    <location>
        <begin position="60"/>
        <end position="79"/>
    </location>
</feature>
<gene>
    <name evidence="2" type="ORF">APZ42_013847</name>
</gene>
<comment type="caution">
    <text evidence="2">The sequence shown here is derived from an EMBL/GenBank/DDBJ whole genome shotgun (WGS) entry which is preliminary data.</text>
</comment>
<organism evidence="2 3">
    <name type="scientific">Daphnia magna</name>
    <dbReference type="NCBI Taxonomy" id="35525"/>
    <lineage>
        <taxon>Eukaryota</taxon>
        <taxon>Metazoa</taxon>
        <taxon>Ecdysozoa</taxon>
        <taxon>Arthropoda</taxon>
        <taxon>Crustacea</taxon>
        <taxon>Branchiopoda</taxon>
        <taxon>Diplostraca</taxon>
        <taxon>Cladocera</taxon>
        <taxon>Anomopoda</taxon>
        <taxon>Daphniidae</taxon>
        <taxon>Daphnia</taxon>
    </lineage>
</organism>
<dbReference type="AlphaFoldDB" id="A0A162QGT3"/>
<proteinExistence type="predicted"/>
<name>A0A162QGT3_9CRUS</name>